<organism evidence="3 4">
    <name type="scientific">Polytolypa hystricis (strain UAMH7299)</name>
    <dbReference type="NCBI Taxonomy" id="1447883"/>
    <lineage>
        <taxon>Eukaryota</taxon>
        <taxon>Fungi</taxon>
        <taxon>Dikarya</taxon>
        <taxon>Ascomycota</taxon>
        <taxon>Pezizomycotina</taxon>
        <taxon>Eurotiomycetes</taxon>
        <taxon>Eurotiomycetidae</taxon>
        <taxon>Onygenales</taxon>
        <taxon>Onygenales incertae sedis</taxon>
        <taxon>Polytolypa</taxon>
    </lineage>
</organism>
<dbReference type="OrthoDB" id="5150166at2759"/>
<comment type="caution">
    <text evidence="3">The sequence shown here is derived from an EMBL/GenBank/DDBJ whole genome shotgun (WGS) entry which is preliminary data.</text>
</comment>
<accession>A0A2B7Y244</accession>
<evidence type="ECO:0000313" key="4">
    <source>
        <dbReference type="Proteomes" id="UP000224634"/>
    </source>
</evidence>
<dbReference type="PANTHER" id="PTHR35339:SF2">
    <property type="entry name" value="DUF2264 DOMAIN-CONTAINING PROTEIN-RELATED"/>
    <property type="match status" value="1"/>
</dbReference>
<gene>
    <name evidence="3" type="ORF">AJ80_05745</name>
</gene>
<dbReference type="PANTHER" id="PTHR35339">
    <property type="entry name" value="LINALOOL DEHYDRATASE_ISOMERASE DOMAIN-CONTAINING PROTEIN"/>
    <property type="match status" value="1"/>
</dbReference>
<proteinExistence type="predicted"/>
<keyword evidence="4" id="KW-1185">Reference proteome</keyword>
<dbReference type="PIRSF" id="PIRSF014753">
    <property type="entry name" value="UCP014753"/>
    <property type="match status" value="1"/>
</dbReference>
<dbReference type="InterPro" id="IPR049349">
    <property type="entry name" value="DUF2264_N"/>
</dbReference>
<dbReference type="STRING" id="1447883.A0A2B7Y244"/>
<dbReference type="AlphaFoldDB" id="A0A2B7Y244"/>
<dbReference type="EMBL" id="PDNA01000088">
    <property type="protein sequence ID" value="PGH14932.1"/>
    <property type="molecule type" value="Genomic_DNA"/>
</dbReference>
<protein>
    <submittedName>
        <fullName evidence="3">Uncharacterized protein</fullName>
    </submittedName>
</protein>
<dbReference type="Pfam" id="PF10022">
    <property type="entry name" value="DUF2264"/>
    <property type="match status" value="1"/>
</dbReference>
<evidence type="ECO:0000313" key="3">
    <source>
        <dbReference type="EMBL" id="PGH14932.1"/>
    </source>
</evidence>
<dbReference type="Pfam" id="PF20938">
    <property type="entry name" value="DUF2264_C"/>
    <property type="match status" value="2"/>
</dbReference>
<dbReference type="InterPro" id="IPR049237">
    <property type="entry name" value="DUF2264_C"/>
</dbReference>
<feature type="domain" description="DUF2264" evidence="2">
    <location>
        <begin position="497"/>
        <end position="645"/>
    </location>
</feature>
<dbReference type="InterPro" id="IPR016624">
    <property type="entry name" value="UCP014753"/>
</dbReference>
<feature type="domain" description="DUF2264" evidence="2">
    <location>
        <begin position="370"/>
        <end position="495"/>
    </location>
</feature>
<evidence type="ECO:0000259" key="2">
    <source>
        <dbReference type="Pfam" id="PF20938"/>
    </source>
</evidence>
<dbReference type="Proteomes" id="UP000224634">
    <property type="component" value="Unassembled WGS sequence"/>
</dbReference>
<evidence type="ECO:0000259" key="1">
    <source>
        <dbReference type="Pfam" id="PF10022"/>
    </source>
</evidence>
<reference evidence="3 4" key="1">
    <citation type="submission" date="2017-10" db="EMBL/GenBank/DDBJ databases">
        <title>Comparative genomics in systemic dimorphic fungi from Ajellomycetaceae.</title>
        <authorList>
            <person name="Munoz J.F."/>
            <person name="Mcewen J.G."/>
            <person name="Clay O.K."/>
            <person name="Cuomo C.A."/>
        </authorList>
    </citation>
    <scope>NUCLEOTIDE SEQUENCE [LARGE SCALE GENOMIC DNA]</scope>
    <source>
        <strain evidence="3 4">UAMH7299</strain>
    </source>
</reference>
<name>A0A2B7Y244_POLH7</name>
<feature type="domain" description="DUF2264" evidence="1">
    <location>
        <begin position="14"/>
        <end position="282"/>
    </location>
</feature>
<sequence length="656" mass="72156">MPPLAGFSDNPFRTRDDITSAIHALLGALKPYISPGKARIRLPVSTAAHFDEAAAQLEGYARPLWAVATLLASDGARDHETLQFTQPWVDGIVNGTDPSHPEFWGEIGDMDQRIVEAEIIAYALLTTPDRFYHSLPATARGNVMVWLRGMNGKAMSATNWRWLRVMSNLALVKVCGVPYEEVKGEMQADLHLVDSFYVGEGWSADGPWRTREEEEHEETEFKNSMDNLDAGMGGLLFSQLLYVMHAVDIDAERVELYKQRARYFGTEFWRYFDEDGAAIPFGVVKGLLLRHLRWWAAHSDDIFYPDGAMNIGYLYPNMYMSEDYNSPQSVYWCLKTLVIAALPETDEFWACEELPQPLSPSSTTSPISGVHLLKPPAKILCNHPQGNHHFLLSASQFCSWALKASEAKYTKFAYSSTFGFSVPTGPLIRRDFGETWKLKWKPAGGAKFGVLKVPASSMGIFPTQGAEDVPILSVGWKPWLDSWSVVETTLIPPTNRGFAIAGQRSSDGGVLPRLGAELFSSLRDTVGTTAVDTFSEGIFESADEALVLSHGAASGVVNIRSSVSEDGRADGRLVSSGSILRPDANTNLMCQRTLIPTIKHAWRKGQSDVLVLVSAVFAITGSSGGTRSDGGGRGVRERWLDRPVVKVDNDGTIVLG</sequence>